<organism evidence="2 3">
    <name type="scientific">Mycoplasma phocoenae</name>
    <dbReference type="NCBI Taxonomy" id="754517"/>
    <lineage>
        <taxon>Bacteria</taxon>
        <taxon>Bacillati</taxon>
        <taxon>Mycoplasmatota</taxon>
        <taxon>Mollicutes</taxon>
        <taxon>Mycoplasmataceae</taxon>
        <taxon>Mycoplasma</taxon>
    </lineage>
</organism>
<evidence type="ECO:0000259" key="1">
    <source>
        <dbReference type="PROSITE" id="PS50828"/>
    </source>
</evidence>
<evidence type="ECO:0000313" key="2">
    <source>
        <dbReference type="EMBL" id="QJG66799.1"/>
    </source>
</evidence>
<sequence>MKKIDLHGLDIQEVTSKVLNAIYSLNNSNDDSVELITGKGTGALKLRVEELLDEEGVDWDYYNADGTSFIVYKTYDDEY</sequence>
<reference evidence="2 3" key="1">
    <citation type="submission" date="2020-04" db="EMBL/GenBank/DDBJ databases">
        <title>Novel Mycoplasma species detected in Phocoena phocoena (harbor porpoise) from the USA.</title>
        <authorList>
            <person name="Volokhov D.V."/>
        </authorList>
    </citation>
    <scope>NUCLEOTIDE SEQUENCE [LARGE SCALE GENOMIC DNA]</scope>
    <source>
        <strain evidence="2 3">Phocoena C-264-GEN</strain>
    </source>
</reference>
<dbReference type="SUPFAM" id="SSF160443">
    <property type="entry name" value="SMR domain-like"/>
    <property type="match status" value="1"/>
</dbReference>
<keyword evidence="3" id="KW-1185">Reference proteome</keyword>
<dbReference type="RefSeq" id="WP_169604850.1">
    <property type="nucleotide sequence ID" value="NZ_CP051481.1"/>
</dbReference>
<dbReference type="Proteomes" id="UP000501060">
    <property type="component" value="Chromosome"/>
</dbReference>
<dbReference type="AlphaFoldDB" id="A0A858U410"/>
<gene>
    <name evidence="2" type="ORF">HGG69_00425</name>
</gene>
<evidence type="ECO:0000313" key="3">
    <source>
        <dbReference type="Proteomes" id="UP000501060"/>
    </source>
</evidence>
<dbReference type="PROSITE" id="PS50828">
    <property type="entry name" value="SMR"/>
    <property type="match status" value="1"/>
</dbReference>
<dbReference type="KEGG" id="mphe:HGG69_00425"/>
<dbReference type="EMBL" id="CP051481">
    <property type="protein sequence ID" value="QJG66799.1"/>
    <property type="molecule type" value="Genomic_DNA"/>
</dbReference>
<dbReference type="InterPro" id="IPR002625">
    <property type="entry name" value="Smr_dom"/>
</dbReference>
<dbReference type="InterPro" id="IPR036063">
    <property type="entry name" value="Smr_dom_sf"/>
</dbReference>
<feature type="domain" description="Smr" evidence="1">
    <location>
        <begin position="4"/>
        <end position="74"/>
    </location>
</feature>
<dbReference type="Gene3D" id="3.30.1370.110">
    <property type="match status" value="1"/>
</dbReference>
<accession>A0A858U410</accession>
<name>A0A858U410_9MOLU</name>
<proteinExistence type="predicted"/>
<protein>
    <submittedName>
        <fullName evidence="2">Smr/MutS family protein</fullName>
    </submittedName>
</protein>
<dbReference type="Pfam" id="PF01713">
    <property type="entry name" value="Smr"/>
    <property type="match status" value="1"/>
</dbReference>